<sequence>MEVSFVNHIPDDGNILIVECTCQEFPKGYPDEELKMMAKKELKKLLDKIRMQDLSLLQKDDTLLIICFDSTDITIEGWEVIVEELKEKSTLWCHREIFICSKSETTKSLTMRKFIENNPIYTSFKHNLKNARPFEYDDDVKDFMVKKILSELYVSHKLTEDQLEDLLAKCNNLEEVFQELGRVPSNS</sequence>
<dbReference type="Pfam" id="PF21698">
    <property type="entry name" value="Spo16_C"/>
    <property type="match status" value="1"/>
</dbReference>
<dbReference type="GO" id="GO:0010520">
    <property type="term" value="P:regulation of reciprocal meiotic recombination"/>
    <property type="evidence" value="ECO:0007669"/>
    <property type="project" value="InterPro"/>
</dbReference>
<dbReference type="VEuPathDB" id="FungiDB:GW608_L01727"/>
<dbReference type="VEuPathDB" id="FungiDB:B1J91_I01936g"/>
<dbReference type="InterPro" id="IPR048323">
    <property type="entry name" value="Spo16_C"/>
</dbReference>
<name>A0A0W0E8B4_CANGB</name>
<dbReference type="VEuPathDB" id="FungiDB:GVI51_I01727"/>
<dbReference type="VEuPathDB" id="FungiDB:CAGL0I01936g"/>
<dbReference type="Proteomes" id="UP000054886">
    <property type="component" value="Unassembled WGS sequence"/>
</dbReference>
<dbReference type="GO" id="GO:0007130">
    <property type="term" value="P:synaptonemal complex assembly"/>
    <property type="evidence" value="ECO:0007669"/>
    <property type="project" value="InterPro"/>
</dbReference>
<feature type="domain" description="Spo16 protein C-terminal" evidence="2">
    <location>
        <begin position="138"/>
        <end position="180"/>
    </location>
</feature>
<dbReference type="GO" id="GO:0000217">
    <property type="term" value="F:DNA secondary structure binding"/>
    <property type="evidence" value="ECO:0007669"/>
    <property type="project" value="InterPro"/>
</dbReference>
<evidence type="ECO:0000313" key="4">
    <source>
        <dbReference type="Proteomes" id="UP000054886"/>
    </source>
</evidence>
<evidence type="ECO:0000259" key="1">
    <source>
        <dbReference type="Pfam" id="PF19225"/>
    </source>
</evidence>
<dbReference type="VEuPathDB" id="FungiDB:GWK60_L01727"/>
<accession>A0A0W0E8B4</accession>
<organism evidence="3 4">
    <name type="scientific">Candida glabrata</name>
    <name type="common">Yeast</name>
    <name type="synonym">Torulopsis glabrata</name>
    <dbReference type="NCBI Taxonomy" id="5478"/>
    <lineage>
        <taxon>Eukaryota</taxon>
        <taxon>Fungi</taxon>
        <taxon>Dikarya</taxon>
        <taxon>Ascomycota</taxon>
        <taxon>Saccharomycotina</taxon>
        <taxon>Saccharomycetes</taxon>
        <taxon>Saccharomycetales</taxon>
        <taxon>Saccharomycetaceae</taxon>
        <taxon>Nakaseomyces</taxon>
    </lineage>
</organism>
<evidence type="ECO:0000313" key="3">
    <source>
        <dbReference type="EMBL" id="KTB05709.1"/>
    </source>
</evidence>
<dbReference type="Pfam" id="PF19225">
    <property type="entry name" value="Spo16_N"/>
    <property type="match status" value="1"/>
</dbReference>
<dbReference type="InterPro" id="IPR043637">
    <property type="entry name" value="Spo16_N"/>
</dbReference>
<comment type="caution">
    <text evidence="3">The sequence shown here is derived from an EMBL/GenBank/DDBJ whole genome shotgun (WGS) entry which is preliminary data.</text>
</comment>
<protein>
    <submittedName>
        <fullName evidence="3">Uncharacterized protein</fullName>
    </submittedName>
</protein>
<dbReference type="AlphaFoldDB" id="A0A0W0E8B4"/>
<evidence type="ECO:0000259" key="2">
    <source>
        <dbReference type="Pfam" id="PF21698"/>
    </source>
</evidence>
<dbReference type="PhylomeDB" id="A0A0W0E8B4"/>
<dbReference type="EMBL" id="LLZZ01000112">
    <property type="protein sequence ID" value="KTB05709.1"/>
    <property type="molecule type" value="Genomic_DNA"/>
</dbReference>
<gene>
    <name evidence="3" type="ORF">AO440_002420</name>
</gene>
<proteinExistence type="predicted"/>
<reference evidence="3 4" key="1">
    <citation type="submission" date="2015-10" db="EMBL/GenBank/DDBJ databases">
        <title>Draft genomes sequences of Candida glabrata isolates 1A, 1B, 2A, 2B, 3A and 3B.</title>
        <authorList>
            <person name="Haavelsrud O.E."/>
            <person name="Gaustad P."/>
        </authorList>
    </citation>
    <scope>NUCLEOTIDE SEQUENCE [LARGE SCALE GENOMIC DNA]</scope>
    <source>
        <strain evidence="3">910700640</strain>
    </source>
</reference>
<feature type="domain" description="Spo16 protein N-terminal" evidence="1">
    <location>
        <begin position="14"/>
        <end position="132"/>
    </location>
</feature>